<accession>A0ABW7MT71</accession>
<organism evidence="2 3">
    <name type="scientific">Gaetbulibacter aquiaggeris</name>
    <dbReference type="NCBI Taxonomy" id="1735373"/>
    <lineage>
        <taxon>Bacteria</taxon>
        <taxon>Pseudomonadati</taxon>
        <taxon>Bacteroidota</taxon>
        <taxon>Flavobacteriia</taxon>
        <taxon>Flavobacteriales</taxon>
        <taxon>Flavobacteriaceae</taxon>
        <taxon>Gaetbulibacter</taxon>
    </lineage>
</organism>
<comment type="caution">
    <text evidence="2">The sequence shown here is derived from an EMBL/GenBank/DDBJ whole genome shotgun (WGS) entry which is preliminary data.</text>
</comment>
<evidence type="ECO:0000313" key="2">
    <source>
        <dbReference type="EMBL" id="MFH6770043.1"/>
    </source>
</evidence>
<evidence type="ECO:0000313" key="3">
    <source>
        <dbReference type="Proteomes" id="UP001610104"/>
    </source>
</evidence>
<dbReference type="EMBL" id="JBAWKC010000005">
    <property type="protein sequence ID" value="MFH6770043.1"/>
    <property type="molecule type" value="Genomic_DNA"/>
</dbReference>
<dbReference type="RefSeq" id="WP_395439261.1">
    <property type="nucleotide sequence ID" value="NZ_JBAWKC010000005.1"/>
</dbReference>
<dbReference type="Proteomes" id="UP001610104">
    <property type="component" value="Unassembled WGS sequence"/>
</dbReference>
<reference evidence="2 3" key="1">
    <citation type="submission" date="2024-02" db="EMBL/GenBank/DDBJ databases">
        <title>A Gaetbulibacter species isolated from tidal flats and genomic insights of their niches.</title>
        <authorList>
            <person name="Ye Y."/>
        </authorList>
    </citation>
    <scope>NUCLEOTIDE SEQUENCE [LARGE SCALE GENOMIC DNA]</scope>
    <source>
        <strain evidence="2 3">KEM-8</strain>
    </source>
</reference>
<keyword evidence="3" id="KW-1185">Reference proteome</keyword>
<sequence length="121" mass="14394">MEFYNKLKYYKATKKISWKEIGAVIDKEEATIRIAVKRESLSDLEKKELVKMLSLEKVGEINNTKSELELYNSIYKKFEARFEVQEDKIQSLKENFKMLYDQLTFLQNSILAEKRRDGNID</sequence>
<name>A0ABW7MT71_9FLAO</name>
<protein>
    <submittedName>
        <fullName evidence="2">Uncharacterized protein</fullName>
    </submittedName>
</protein>
<evidence type="ECO:0000256" key="1">
    <source>
        <dbReference type="SAM" id="Coils"/>
    </source>
</evidence>
<feature type="coiled-coil region" evidence="1">
    <location>
        <begin position="27"/>
        <end position="109"/>
    </location>
</feature>
<proteinExistence type="predicted"/>
<keyword evidence="1" id="KW-0175">Coiled coil</keyword>
<gene>
    <name evidence="2" type="ORF">V8G56_14925</name>
</gene>